<evidence type="ECO:0000256" key="3">
    <source>
        <dbReference type="ARBA" id="ARBA00023235"/>
    </source>
</evidence>
<evidence type="ECO:0000256" key="5">
    <source>
        <dbReference type="ARBA" id="ARBA00033164"/>
    </source>
</evidence>
<dbReference type="InterPro" id="IPR020103">
    <property type="entry name" value="PsdUridine_synth_cat_dom_sf"/>
</dbReference>
<dbReference type="PANTHER" id="PTHR21600">
    <property type="entry name" value="MITOCHONDRIAL RNA PSEUDOURIDINE SYNTHASE"/>
    <property type="match status" value="1"/>
</dbReference>
<dbReference type="RefSeq" id="WP_013022556.1">
    <property type="nucleotide sequence ID" value="NC_013949.1"/>
</dbReference>
<keyword evidence="7" id="KW-0456">Lyase</keyword>
<dbReference type="GO" id="GO:0009982">
    <property type="term" value="F:pseudouridine synthase activity"/>
    <property type="evidence" value="ECO:0007669"/>
    <property type="project" value="InterPro"/>
</dbReference>
<dbReference type="CDD" id="cd02869">
    <property type="entry name" value="PseudoU_synth_RluA_like"/>
    <property type="match status" value="1"/>
</dbReference>
<evidence type="ECO:0000313" key="8">
    <source>
        <dbReference type="Proteomes" id="UP000001522"/>
    </source>
</evidence>
<reference evidence="7 8" key="1">
    <citation type="journal article" date="2010" name="BMC Genomics">
        <title>Comparative genomics and proteomics of Helicobacter mustelae, an ulcerogenic and carcinogenic gastric pathogen.</title>
        <authorList>
            <person name="O'Toole P.W."/>
            <person name="Snelling W.J."/>
            <person name="Canchaya C."/>
            <person name="Forde B.M."/>
            <person name="Hardie K.R."/>
            <person name="Josenhans C."/>
            <person name="Graham R.L.J."/>
            <person name="McMullan G."/>
            <person name="Parkhill J."/>
            <person name="Belda E."/>
            <person name="Bentley S.D."/>
        </authorList>
    </citation>
    <scope>NUCLEOTIDE SEQUENCE [LARGE SCALE GENOMIC DNA]</scope>
    <source>
        <strain evidence="8">ATCC 43772 / LMG 18044 / NCTC 12198 / 12198</strain>
    </source>
</reference>
<dbReference type="GO" id="GO:0016829">
    <property type="term" value="F:lyase activity"/>
    <property type="evidence" value="ECO:0007669"/>
    <property type="project" value="UniProtKB-KW"/>
</dbReference>
<evidence type="ECO:0000313" key="7">
    <source>
        <dbReference type="EMBL" id="CBG39461.1"/>
    </source>
</evidence>
<dbReference type="InterPro" id="IPR050188">
    <property type="entry name" value="RluA_PseudoU_synthase"/>
</dbReference>
<comment type="similarity">
    <text evidence="2">Belongs to the pseudouridine synthase RluA family.</text>
</comment>
<dbReference type="STRING" id="679897.HMU01990"/>
<accession>D3UG40</accession>
<dbReference type="KEGG" id="hms:HMU01990"/>
<dbReference type="AlphaFoldDB" id="D3UG40"/>
<feature type="domain" description="Pseudouridine synthase RsuA/RluA-like" evidence="6">
    <location>
        <begin position="78"/>
        <end position="228"/>
    </location>
</feature>
<evidence type="ECO:0000259" key="6">
    <source>
        <dbReference type="Pfam" id="PF00849"/>
    </source>
</evidence>
<proteinExistence type="inferred from homology"/>
<dbReference type="GO" id="GO:0000455">
    <property type="term" value="P:enzyme-directed rRNA pseudouridine synthesis"/>
    <property type="evidence" value="ECO:0007669"/>
    <property type="project" value="TreeGrafter"/>
</dbReference>
<dbReference type="Pfam" id="PF00849">
    <property type="entry name" value="PseudoU_synth_2"/>
    <property type="match status" value="1"/>
</dbReference>
<dbReference type="GO" id="GO:0140098">
    <property type="term" value="F:catalytic activity, acting on RNA"/>
    <property type="evidence" value="ECO:0007669"/>
    <property type="project" value="UniProtKB-ARBA"/>
</dbReference>
<dbReference type="eggNOG" id="COG0564">
    <property type="taxonomic scope" value="Bacteria"/>
</dbReference>
<dbReference type="Proteomes" id="UP000001522">
    <property type="component" value="Chromosome"/>
</dbReference>
<comment type="catalytic activity">
    <reaction evidence="1">
        <text>a uridine in RNA = a pseudouridine in RNA</text>
        <dbReference type="Rhea" id="RHEA:48348"/>
        <dbReference type="Rhea" id="RHEA-COMP:12068"/>
        <dbReference type="Rhea" id="RHEA-COMP:12069"/>
        <dbReference type="ChEBI" id="CHEBI:65314"/>
        <dbReference type="ChEBI" id="CHEBI:65315"/>
    </reaction>
</comment>
<keyword evidence="8" id="KW-1185">Reference proteome</keyword>
<dbReference type="SUPFAM" id="SSF55120">
    <property type="entry name" value="Pseudouridine synthase"/>
    <property type="match status" value="1"/>
</dbReference>
<protein>
    <recommendedName>
        <fullName evidence="4">RNA pseudouridylate synthase</fullName>
    </recommendedName>
    <alternativeName>
        <fullName evidence="5">RNA-uridine isomerase</fullName>
    </alternativeName>
</protein>
<dbReference type="PROSITE" id="PS01129">
    <property type="entry name" value="PSI_RLU"/>
    <property type="match status" value="1"/>
</dbReference>
<sequence length="284" mass="32703">MPFVTKEYILPHAMQAFAFVENCLHYSSKETQRIIDKRRLRYPDGRVIQKSEVICGRVLLDEFVPNGALRAIFVHEDFAVFAKPHNLLTHPKGRFLHASLCDSIKMQFGMQANPVHRLDFETSGVVLISRNKRAEIALKTLFERGEVRKIYRALVEGIIEHERCIESRILLPKKEDKSKDLGIKCQIHASGKDSITIIRPLEVRGNQTLLEIEPLTGRTHQIRLHLASIGHKIVNEPLYGVEEELARAYLQDKLGVKKHLCLHARSLEFSYLGRRYFLSAKEDF</sequence>
<evidence type="ECO:0000256" key="4">
    <source>
        <dbReference type="ARBA" id="ARBA00031870"/>
    </source>
</evidence>
<dbReference type="HOGENOM" id="CLU_016902_5_0_7"/>
<organism evidence="7 8">
    <name type="scientific">Helicobacter mustelae (strain ATCC 43772 / CCUG 25715 / CIP 103759 / LMG 18044 / NCTC 12198 / R85-136P)</name>
    <name type="common">Campylobacter mustelae</name>
    <dbReference type="NCBI Taxonomy" id="679897"/>
    <lineage>
        <taxon>Bacteria</taxon>
        <taxon>Pseudomonadati</taxon>
        <taxon>Campylobacterota</taxon>
        <taxon>Epsilonproteobacteria</taxon>
        <taxon>Campylobacterales</taxon>
        <taxon>Helicobacteraceae</taxon>
        <taxon>Helicobacter</taxon>
    </lineage>
</organism>
<dbReference type="Gene3D" id="3.30.2350.10">
    <property type="entry name" value="Pseudouridine synthase"/>
    <property type="match status" value="1"/>
</dbReference>
<dbReference type="GO" id="GO:0003723">
    <property type="term" value="F:RNA binding"/>
    <property type="evidence" value="ECO:0007669"/>
    <property type="project" value="InterPro"/>
</dbReference>
<dbReference type="PANTHER" id="PTHR21600:SF44">
    <property type="entry name" value="RIBOSOMAL LARGE SUBUNIT PSEUDOURIDINE SYNTHASE D"/>
    <property type="match status" value="1"/>
</dbReference>
<dbReference type="InterPro" id="IPR006224">
    <property type="entry name" value="PsdUridine_synth_RluA-like_CS"/>
</dbReference>
<dbReference type="InterPro" id="IPR006145">
    <property type="entry name" value="PsdUridine_synth_RsuA/RluA"/>
</dbReference>
<evidence type="ECO:0000256" key="1">
    <source>
        <dbReference type="ARBA" id="ARBA00000073"/>
    </source>
</evidence>
<keyword evidence="3" id="KW-0413">Isomerase</keyword>
<evidence type="ECO:0000256" key="2">
    <source>
        <dbReference type="ARBA" id="ARBA00010876"/>
    </source>
</evidence>
<dbReference type="EMBL" id="FN555004">
    <property type="protein sequence ID" value="CBG39461.1"/>
    <property type="molecule type" value="Genomic_DNA"/>
</dbReference>
<name>D3UG40_HELM1</name>
<gene>
    <name evidence="7" type="ordered locus">HMU01990</name>
</gene>